<feature type="signal peptide" evidence="1">
    <location>
        <begin position="1"/>
        <end position="19"/>
    </location>
</feature>
<sequence>MEYIHGMLMLSVRLCPVIAISTDARGACNDAATSSLLDTRTIAGNCSTGRLGRVLGPSLIEAEITMVLVGKTRYWIDDPIPETAFVDLDVDCVHTTSISK</sequence>
<feature type="chain" id="PRO_5035717827" evidence="1">
    <location>
        <begin position="20"/>
        <end position="100"/>
    </location>
</feature>
<protein>
    <submittedName>
        <fullName evidence="2">Jg4452 protein</fullName>
    </submittedName>
</protein>
<keyword evidence="1" id="KW-0732">Signal</keyword>
<dbReference type="EMBL" id="CAKXAJ010025905">
    <property type="protein sequence ID" value="CAH2245350.1"/>
    <property type="molecule type" value="Genomic_DNA"/>
</dbReference>
<organism evidence="2 3">
    <name type="scientific">Pararge aegeria aegeria</name>
    <dbReference type="NCBI Taxonomy" id="348720"/>
    <lineage>
        <taxon>Eukaryota</taxon>
        <taxon>Metazoa</taxon>
        <taxon>Ecdysozoa</taxon>
        <taxon>Arthropoda</taxon>
        <taxon>Hexapoda</taxon>
        <taxon>Insecta</taxon>
        <taxon>Pterygota</taxon>
        <taxon>Neoptera</taxon>
        <taxon>Endopterygota</taxon>
        <taxon>Lepidoptera</taxon>
        <taxon>Glossata</taxon>
        <taxon>Ditrysia</taxon>
        <taxon>Papilionoidea</taxon>
        <taxon>Nymphalidae</taxon>
        <taxon>Satyrinae</taxon>
        <taxon>Satyrini</taxon>
        <taxon>Parargina</taxon>
        <taxon>Pararge</taxon>
    </lineage>
</organism>
<proteinExistence type="predicted"/>
<evidence type="ECO:0000313" key="2">
    <source>
        <dbReference type="EMBL" id="CAH2245350.1"/>
    </source>
</evidence>
<accession>A0A8S4S6P3</accession>
<dbReference type="Proteomes" id="UP000838756">
    <property type="component" value="Unassembled WGS sequence"/>
</dbReference>
<gene>
    <name evidence="2" type="primary">jg4452</name>
    <name evidence="2" type="ORF">PAEG_LOCUS21077</name>
</gene>
<evidence type="ECO:0000313" key="3">
    <source>
        <dbReference type="Proteomes" id="UP000838756"/>
    </source>
</evidence>
<comment type="caution">
    <text evidence="2">The sequence shown here is derived from an EMBL/GenBank/DDBJ whole genome shotgun (WGS) entry which is preliminary data.</text>
</comment>
<evidence type="ECO:0000256" key="1">
    <source>
        <dbReference type="SAM" id="SignalP"/>
    </source>
</evidence>
<reference evidence="2" key="1">
    <citation type="submission" date="2022-03" db="EMBL/GenBank/DDBJ databases">
        <authorList>
            <person name="Lindestad O."/>
        </authorList>
    </citation>
    <scope>NUCLEOTIDE SEQUENCE</scope>
</reference>
<name>A0A8S4S6P3_9NEOP</name>
<dbReference type="AlphaFoldDB" id="A0A8S4S6P3"/>
<keyword evidence="3" id="KW-1185">Reference proteome</keyword>